<evidence type="ECO:0000313" key="2">
    <source>
        <dbReference type="EMBL" id="EKD29691.1"/>
    </source>
</evidence>
<accession>K1XXP2</accession>
<dbReference type="Gene3D" id="3.90.1200.10">
    <property type="match status" value="1"/>
</dbReference>
<dbReference type="InterPro" id="IPR002575">
    <property type="entry name" value="Aminoglycoside_PTrfase"/>
</dbReference>
<feature type="domain" description="Aminoglycoside phosphotransferase" evidence="1">
    <location>
        <begin position="210"/>
        <end position="271"/>
    </location>
</feature>
<proteinExistence type="predicted"/>
<gene>
    <name evidence="2" type="ORF">ACD_78C00316G0002</name>
</gene>
<organism evidence="2">
    <name type="scientific">uncultured bacterium</name>
    <name type="common">gcode 4</name>
    <dbReference type="NCBI Taxonomy" id="1234023"/>
    <lineage>
        <taxon>Bacteria</taxon>
        <taxon>environmental samples</taxon>
    </lineage>
</organism>
<name>K1XXP2_9BACT</name>
<dbReference type="InterPro" id="IPR011009">
    <property type="entry name" value="Kinase-like_dom_sf"/>
</dbReference>
<dbReference type="AlphaFoldDB" id="K1XXP2"/>
<sequence length="357" mass="42027">MEKLRNAFQEYLGEYFKKAITVTDIREIPGGFLSKAYVLSCLDNARTFELFSRTINSNRGGYVYPIDRYRAFRISDQMYKNADGDITSHGIMIYKDEKYIPHVDFSNDTQFFHIQDFKIGSSYQSEYFSLSEQSHITEENKEMLCKIARKIATLHTKIVPEQSDGAYAQELYIRGYREVLINPELTLDVFSQFDPSHSFFWQVSHKHNYLERMHQEYDRMIRSARERKLSFLHGDFWSSNILIDTENNPFFIDYSRIPYGDAGIDIGWFVGNFVLEHIKTKNHVYLDAAKVFMNAYIDQTGDEKILEYSVLPLFWLGIINIFPPVFGDHHPKIAKEILSYIDECFKKWELIIEDLCL</sequence>
<dbReference type="SUPFAM" id="SSF56112">
    <property type="entry name" value="Protein kinase-like (PK-like)"/>
    <property type="match status" value="1"/>
</dbReference>
<reference evidence="2" key="1">
    <citation type="journal article" date="2012" name="Science">
        <title>Fermentation, hydrogen, and sulfur metabolism in multiple uncultivated bacterial phyla.</title>
        <authorList>
            <person name="Wrighton K.C."/>
            <person name="Thomas B.C."/>
            <person name="Sharon I."/>
            <person name="Miller C.S."/>
            <person name="Castelle C.J."/>
            <person name="VerBerkmoes N.C."/>
            <person name="Wilkins M.J."/>
            <person name="Hettich R.L."/>
            <person name="Lipton M.S."/>
            <person name="Williams K.H."/>
            <person name="Long P.E."/>
            <person name="Banfield J.F."/>
        </authorList>
    </citation>
    <scope>NUCLEOTIDE SEQUENCE [LARGE SCALE GENOMIC DNA]</scope>
</reference>
<evidence type="ECO:0000259" key="1">
    <source>
        <dbReference type="Pfam" id="PF01636"/>
    </source>
</evidence>
<comment type="caution">
    <text evidence="2">The sequence shown here is derived from an EMBL/GenBank/DDBJ whole genome shotgun (WGS) entry which is preliminary data.</text>
</comment>
<dbReference type="EMBL" id="AMFJ01034316">
    <property type="protein sequence ID" value="EKD29691.1"/>
    <property type="molecule type" value="Genomic_DNA"/>
</dbReference>
<protein>
    <recommendedName>
        <fullName evidence="1">Aminoglycoside phosphotransferase domain-containing protein</fullName>
    </recommendedName>
</protein>
<dbReference type="Pfam" id="PF01636">
    <property type="entry name" value="APH"/>
    <property type="match status" value="1"/>
</dbReference>